<comment type="caution">
    <text evidence="1">The sequence shown here is derived from an EMBL/GenBank/DDBJ whole genome shotgun (WGS) entry which is preliminary data.</text>
</comment>
<dbReference type="AlphaFoldDB" id="A0A9D7IGY5"/>
<protein>
    <submittedName>
        <fullName evidence="1">CoA transferase</fullName>
    </submittedName>
</protein>
<dbReference type="GO" id="GO:0016740">
    <property type="term" value="F:transferase activity"/>
    <property type="evidence" value="ECO:0007669"/>
    <property type="project" value="UniProtKB-KW"/>
</dbReference>
<organism evidence="1 2">
    <name type="scientific">Candidatus Propionivibrio dominans</name>
    <dbReference type="NCBI Taxonomy" id="2954373"/>
    <lineage>
        <taxon>Bacteria</taxon>
        <taxon>Pseudomonadati</taxon>
        <taxon>Pseudomonadota</taxon>
        <taxon>Betaproteobacteria</taxon>
        <taxon>Rhodocyclales</taxon>
        <taxon>Rhodocyclaceae</taxon>
        <taxon>Propionivibrio</taxon>
    </lineage>
</organism>
<dbReference type="InterPro" id="IPR003673">
    <property type="entry name" value="CoA-Trfase_fam_III"/>
</dbReference>
<gene>
    <name evidence="1" type="ORF">IPJ48_04675</name>
</gene>
<reference evidence="1" key="1">
    <citation type="submission" date="2020-10" db="EMBL/GenBank/DDBJ databases">
        <title>Connecting structure to function with the recovery of over 1000 high-quality activated sludge metagenome-assembled genomes encoding full-length rRNA genes using long-read sequencing.</title>
        <authorList>
            <person name="Singleton C.M."/>
            <person name="Petriglieri F."/>
            <person name="Kristensen J.M."/>
            <person name="Kirkegaard R.H."/>
            <person name="Michaelsen T.Y."/>
            <person name="Andersen M.H."/>
            <person name="Karst S.M."/>
            <person name="Dueholm M.S."/>
            <person name="Nielsen P.H."/>
            <person name="Albertsen M."/>
        </authorList>
    </citation>
    <scope>NUCLEOTIDE SEQUENCE</scope>
    <source>
        <strain evidence="1">EsbW_18-Q3-R4-48_MAXAC.044</strain>
    </source>
</reference>
<dbReference type="Gene3D" id="3.40.50.10540">
    <property type="entry name" value="Crotonobetainyl-coa:carnitine coa-transferase, domain 1"/>
    <property type="match status" value="1"/>
</dbReference>
<dbReference type="InterPro" id="IPR023606">
    <property type="entry name" value="CoA-Trfase_III_dom_1_sf"/>
</dbReference>
<sequence length="379" mass="40935">MGPLAGIRIIEMAGIGPAPFAAMMFSDMGAEVIRIDRKGRPEANAFDVLKNGGFLNRGRRSIALDLKKAQAVSALFDLTESADALIEGFRPGVMERLGIGPQACLARNPALVYGRITGWGQNGPLAHAAGHDINYIALTGALHAIGKADSPVPPLNMLGDFGGGAMFVAFGMVCALLEARTSGQGQVVDAAMTDGAALLMAMQYSFKSMGHWQNARESNLLDGGAPFYGTYRCADGKWLAVGAIEPRFHDVLIDTLELSPEAFAGRWNPEQWPHLRQLLADTFLKRTRSEWCAVLEGTDACVAPVLDMDEAPVHPHNLARQTFVRHAEVMQPAPAPRFSRTLAQIQRPPAVPGEHGEDILRDWGFDSDRIDSLKACRAL</sequence>
<evidence type="ECO:0000313" key="1">
    <source>
        <dbReference type="EMBL" id="MBK7422434.1"/>
    </source>
</evidence>
<dbReference type="SUPFAM" id="SSF89796">
    <property type="entry name" value="CoA-transferase family III (CaiB/BaiF)"/>
    <property type="match status" value="1"/>
</dbReference>
<accession>A0A9D7IGY5</accession>
<dbReference type="InterPro" id="IPR050509">
    <property type="entry name" value="CoA-transferase_III"/>
</dbReference>
<dbReference type="InterPro" id="IPR044855">
    <property type="entry name" value="CoA-Trfase_III_dom3_sf"/>
</dbReference>
<dbReference type="PANTHER" id="PTHR48228:SF5">
    <property type="entry name" value="ALPHA-METHYLACYL-COA RACEMASE"/>
    <property type="match status" value="1"/>
</dbReference>
<dbReference type="PANTHER" id="PTHR48228">
    <property type="entry name" value="SUCCINYL-COA--D-CITRAMALATE COA-TRANSFERASE"/>
    <property type="match status" value="1"/>
</dbReference>
<dbReference type="Gene3D" id="3.30.60.110">
    <property type="match status" value="1"/>
</dbReference>
<dbReference type="EMBL" id="JADJNC010000006">
    <property type="protein sequence ID" value="MBK7422434.1"/>
    <property type="molecule type" value="Genomic_DNA"/>
</dbReference>
<proteinExistence type="predicted"/>
<dbReference type="Gene3D" id="3.30.1540.10">
    <property type="entry name" value="formyl-coa transferase, domain 3"/>
    <property type="match status" value="1"/>
</dbReference>
<dbReference type="Proteomes" id="UP000886602">
    <property type="component" value="Unassembled WGS sequence"/>
</dbReference>
<evidence type="ECO:0000313" key="2">
    <source>
        <dbReference type="Proteomes" id="UP000886602"/>
    </source>
</evidence>
<keyword evidence="1" id="KW-0808">Transferase</keyword>
<dbReference type="Pfam" id="PF02515">
    <property type="entry name" value="CoA_transf_3"/>
    <property type="match status" value="1"/>
</dbReference>
<name>A0A9D7IGY5_9RHOO</name>